<dbReference type="NCBIfam" id="NF011071">
    <property type="entry name" value="PRK14501.1"/>
    <property type="match status" value="1"/>
</dbReference>
<sequence length="722" mass="82340">MKLVIVANRLPYRVRPDRSLELSPGGLVSGLLSFFRAAGLQKDEYLWIGWPGNEENNDPKLREVLANHQALPVFLDAEEVETFYHGFSNDTLWPLLHSFPCWASFSQEHWKGYVRVNEKFARAALEVLEDDDIVWIHDYQLMLVPGILRRERPALRIGFFLHIPFPAPEVFLLLPWAREILGHLLGADLIGFHTYEYTQNFMRAVTRALGFEHDMQYVVLEDRVVRVDTFPLGVDFARWNTCGELPEVQAEEKKLREAALGRKVVFSADRLDYTKGIFGRLLAFERFLEAHPETRENVLFMLVVVPSREQVPRYREMKEEIERKVGEINGRFSSHGRIPVHYYYRNLSFPELCASYRTADAVLVTPLKDGMNLVAKEFVATRSDLSGTLILSEFAGSARELGEAFLVNPNSPEELARALAIALDLPEDEKRRRLAAMRERIRRYDARRWGEDFLRALAEVSGRRIELRTRVVTEPLVAAFRAEYRKAQDAIFFLDYDGTLVPLVRDPSLAAPDPELLKLLASLARPRKSEVVVISGRSRADLERWLGQLPIALVAEHGLWIRTVEGTWEQAAEGVPEELERLRGVLEFYVDRLPQAFLEEKTFSIAFHYRKADPEMAAVIVPELVDELVQLTANSPLHVLSGHKVVEVRPAGMTKGSAARRFLRDQSFVFAAGDDVTDEDLFRALPETAITVRVGAKPSHATYTVPTPHDLRKILAAFVERP</sequence>
<dbReference type="Gene3D" id="3.40.50.2000">
    <property type="entry name" value="Glycogen Phosphorylase B"/>
    <property type="match status" value="2"/>
</dbReference>
<dbReference type="CDD" id="cd01627">
    <property type="entry name" value="HAD_TPP"/>
    <property type="match status" value="1"/>
</dbReference>
<dbReference type="InterPro" id="IPR003337">
    <property type="entry name" value="Trehalose_PPase"/>
</dbReference>
<comment type="similarity">
    <text evidence="2">Belongs to the glycosyltransferase 20 family.</text>
</comment>
<dbReference type="NCBIfam" id="TIGR00685">
    <property type="entry name" value="T6PP"/>
    <property type="match status" value="1"/>
</dbReference>
<dbReference type="Pfam" id="PF00982">
    <property type="entry name" value="Glyco_transf_20"/>
    <property type="match status" value="1"/>
</dbReference>
<name>A0A2T5G7F2_9BACL</name>
<evidence type="ECO:0000313" key="4">
    <source>
        <dbReference type="Proteomes" id="UP000244016"/>
    </source>
</evidence>
<dbReference type="SUPFAM" id="SSF56784">
    <property type="entry name" value="HAD-like"/>
    <property type="match status" value="1"/>
</dbReference>
<dbReference type="Pfam" id="PF02358">
    <property type="entry name" value="Trehalose_PPase"/>
    <property type="match status" value="1"/>
</dbReference>
<dbReference type="NCBIfam" id="TIGR01484">
    <property type="entry name" value="HAD-SF-IIB"/>
    <property type="match status" value="1"/>
</dbReference>
<protein>
    <submittedName>
        <fullName evidence="3">Alpha,alpha-trehalose-phosphate synthase [UDP-forming]</fullName>
    </submittedName>
</protein>
<dbReference type="InterPro" id="IPR006379">
    <property type="entry name" value="HAD-SF_hydro_IIB"/>
</dbReference>
<dbReference type="GO" id="GO:0005829">
    <property type="term" value="C:cytosol"/>
    <property type="evidence" value="ECO:0007669"/>
    <property type="project" value="TreeGrafter"/>
</dbReference>
<proteinExistence type="inferred from homology"/>
<evidence type="ECO:0000313" key="3">
    <source>
        <dbReference type="EMBL" id="PTQ52123.1"/>
    </source>
</evidence>
<comment type="similarity">
    <text evidence="1">In the C-terminal section; belongs to the trehalose phosphatase family.</text>
</comment>
<dbReference type="Gene3D" id="3.40.50.1000">
    <property type="entry name" value="HAD superfamily/HAD-like"/>
    <property type="match status" value="1"/>
</dbReference>
<dbReference type="Gene3D" id="3.30.70.1020">
    <property type="entry name" value="Trehalose-6-phosphate phosphatase related protein, domain 2"/>
    <property type="match status" value="1"/>
</dbReference>
<gene>
    <name evidence="3" type="ORF">BLITH_1090</name>
</gene>
<dbReference type="GO" id="GO:0004805">
    <property type="term" value="F:trehalose-phosphatase activity"/>
    <property type="evidence" value="ECO:0007669"/>
    <property type="project" value="TreeGrafter"/>
</dbReference>
<reference evidence="3 4" key="1">
    <citation type="submission" date="2017-08" db="EMBL/GenBank/DDBJ databases">
        <title>Burning lignite coal seam in the remote Altai Mountains harbors a hydrogen-driven thermophilic microbial community.</title>
        <authorList>
            <person name="Kadnikov V.V."/>
            <person name="Mardanov A.V."/>
            <person name="Ivasenko D."/>
            <person name="Beletsky A.V."/>
            <person name="Karnachuk O.V."/>
            <person name="Ravin N.V."/>
        </authorList>
    </citation>
    <scope>NUCLEOTIDE SEQUENCE [LARGE SCALE GENOMIC DNA]</scope>
    <source>
        <strain evidence="3">AL31</strain>
    </source>
</reference>
<dbReference type="GO" id="GO:0003825">
    <property type="term" value="F:alpha,alpha-trehalose-phosphate synthase (UDP-forming) activity"/>
    <property type="evidence" value="ECO:0007669"/>
    <property type="project" value="TreeGrafter"/>
</dbReference>
<evidence type="ECO:0000256" key="1">
    <source>
        <dbReference type="ARBA" id="ARBA00006330"/>
    </source>
</evidence>
<dbReference type="InterPro" id="IPR036412">
    <property type="entry name" value="HAD-like_sf"/>
</dbReference>
<dbReference type="EMBL" id="PEBW01000003">
    <property type="protein sequence ID" value="PTQ52123.1"/>
    <property type="molecule type" value="Genomic_DNA"/>
</dbReference>
<dbReference type="GO" id="GO:0005992">
    <property type="term" value="P:trehalose biosynthetic process"/>
    <property type="evidence" value="ECO:0007669"/>
    <property type="project" value="InterPro"/>
</dbReference>
<accession>A0A2T5G7F2</accession>
<organism evidence="3 4">
    <name type="scientific">Brockia lithotrophica</name>
    <dbReference type="NCBI Taxonomy" id="933949"/>
    <lineage>
        <taxon>Bacteria</taxon>
        <taxon>Bacillati</taxon>
        <taxon>Bacillota</taxon>
        <taxon>Bacilli</taxon>
        <taxon>Bacillales</taxon>
        <taxon>Bacillales Family X. Incertae Sedis</taxon>
        <taxon>Brockia</taxon>
    </lineage>
</organism>
<dbReference type="SUPFAM" id="SSF53756">
    <property type="entry name" value="UDP-Glycosyltransferase/glycogen phosphorylase"/>
    <property type="match status" value="1"/>
</dbReference>
<dbReference type="InterPro" id="IPR023214">
    <property type="entry name" value="HAD_sf"/>
</dbReference>
<comment type="caution">
    <text evidence="3">The sequence shown here is derived from an EMBL/GenBank/DDBJ whole genome shotgun (WGS) entry which is preliminary data.</text>
</comment>
<evidence type="ECO:0000256" key="2">
    <source>
        <dbReference type="ARBA" id="ARBA00008799"/>
    </source>
</evidence>
<dbReference type="PANTHER" id="PTHR10788">
    <property type="entry name" value="TREHALOSE-6-PHOSPHATE SYNTHASE"/>
    <property type="match status" value="1"/>
</dbReference>
<dbReference type="AlphaFoldDB" id="A0A2T5G7F2"/>
<dbReference type="InterPro" id="IPR001830">
    <property type="entry name" value="Glyco_trans_20"/>
</dbReference>
<dbReference type="Proteomes" id="UP000244016">
    <property type="component" value="Unassembled WGS sequence"/>
</dbReference>
<dbReference type="CDD" id="cd03788">
    <property type="entry name" value="GT20_TPS"/>
    <property type="match status" value="1"/>
</dbReference>
<dbReference type="PANTHER" id="PTHR10788:SF106">
    <property type="entry name" value="BCDNA.GH08860"/>
    <property type="match status" value="1"/>
</dbReference>